<dbReference type="AlphaFoldDB" id="A0AAE1P021"/>
<dbReference type="Pfam" id="PF07841">
    <property type="entry name" value="DM4_12"/>
    <property type="match status" value="1"/>
</dbReference>
<proteinExistence type="predicted"/>
<dbReference type="Proteomes" id="UP001292094">
    <property type="component" value="Unassembled WGS sequence"/>
</dbReference>
<dbReference type="SMART" id="SM00718">
    <property type="entry name" value="DM4_12"/>
    <property type="match status" value="1"/>
</dbReference>
<sequence length="217" mass="24489">MASGFPGLFVEPTLNLRTSIGAGLNTDNDGDGEETSRLYPYASIDIIIILSTLFGQYDLGRSFVDDQSAIYHLLEERITNTYGLDGKKCIYRFICELTKNPIKDYTLMGELITTVFSPRKDNDNNNNNILKEYLEAQLAGEVDNPESCHIAYGNECPVTLINDYYNNINNNDDDDNNELHLHPPEFRISNQYHTGSDFNRIQKRSENVDDISSSSPA</sequence>
<protein>
    <submittedName>
        <fullName evidence="1">Uncharacterized protein</fullName>
    </submittedName>
</protein>
<gene>
    <name evidence="1" type="ORF">Pmani_028771</name>
</gene>
<accession>A0AAE1P021</accession>
<name>A0AAE1P021_9EUCA</name>
<dbReference type="PANTHER" id="PTHR21398">
    <property type="entry name" value="AGAP007094-PA"/>
    <property type="match status" value="1"/>
</dbReference>
<comment type="caution">
    <text evidence="1">The sequence shown here is derived from an EMBL/GenBank/DDBJ whole genome shotgun (WGS) entry which is preliminary data.</text>
</comment>
<reference evidence="1" key="1">
    <citation type="submission" date="2023-11" db="EMBL/GenBank/DDBJ databases">
        <title>Genome assemblies of two species of porcelain crab, Petrolisthes cinctipes and Petrolisthes manimaculis (Anomura: Porcellanidae).</title>
        <authorList>
            <person name="Angst P."/>
        </authorList>
    </citation>
    <scope>NUCLEOTIDE SEQUENCE</scope>
    <source>
        <strain evidence="1">PB745_02</strain>
        <tissue evidence="1">Gill</tissue>
    </source>
</reference>
<dbReference type="InterPro" id="IPR006631">
    <property type="entry name" value="DM4_12"/>
</dbReference>
<evidence type="ECO:0000313" key="2">
    <source>
        <dbReference type="Proteomes" id="UP001292094"/>
    </source>
</evidence>
<organism evidence="1 2">
    <name type="scientific">Petrolisthes manimaculis</name>
    <dbReference type="NCBI Taxonomy" id="1843537"/>
    <lineage>
        <taxon>Eukaryota</taxon>
        <taxon>Metazoa</taxon>
        <taxon>Ecdysozoa</taxon>
        <taxon>Arthropoda</taxon>
        <taxon>Crustacea</taxon>
        <taxon>Multicrustacea</taxon>
        <taxon>Malacostraca</taxon>
        <taxon>Eumalacostraca</taxon>
        <taxon>Eucarida</taxon>
        <taxon>Decapoda</taxon>
        <taxon>Pleocyemata</taxon>
        <taxon>Anomura</taxon>
        <taxon>Galatheoidea</taxon>
        <taxon>Porcellanidae</taxon>
        <taxon>Petrolisthes</taxon>
    </lineage>
</organism>
<evidence type="ECO:0000313" key="1">
    <source>
        <dbReference type="EMBL" id="KAK4298913.1"/>
    </source>
</evidence>
<dbReference type="PANTHER" id="PTHR21398:SF6">
    <property type="entry name" value="AGAP007094-PA"/>
    <property type="match status" value="1"/>
</dbReference>
<dbReference type="EMBL" id="JAWZYT010003342">
    <property type="protein sequence ID" value="KAK4298913.1"/>
    <property type="molecule type" value="Genomic_DNA"/>
</dbReference>
<keyword evidence="2" id="KW-1185">Reference proteome</keyword>